<proteinExistence type="predicted"/>
<keyword evidence="2" id="KW-1185">Reference proteome</keyword>
<evidence type="ECO:0000313" key="1">
    <source>
        <dbReference type="EMBL" id="CAB0036602.1"/>
    </source>
</evidence>
<dbReference type="OrthoDB" id="10302995at2759"/>
<reference evidence="1 2" key="1">
    <citation type="submission" date="2020-02" db="EMBL/GenBank/DDBJ databases">
        <authorList>
            <person name="Ferguson B K."/>
        </authorList>
    </citation>
    <scope>NUCLEOTIDE SEQUENCE [LARGE SCALE GENOMIC DNA]</scope>
</reference>
<sequence length="267" mass="30982">MRLDPAVQRAEELAARHPELQQQQQQQRIVRLRPERFMQEDHLTHPEREWLHFHFGGAEAARDKHSIIVTPLQLVGTVSMEDDVTQNDCIELLRELAARKHNTFDMSTRSILLQFAAFQPKIFRAVQPENSPANSSLGLSMDCWVKYYAFKPDHNTEYEGVVKNLSPTSIGLKMRNFTSLYVNIERDCNKHQDERPPKKCCRVTKDEIIKFKFVKFGVHPHSVFIYGSMHCCFLCTDNSADATAIHWFTSVLYQVNPSEYLPLRFAC</sequence>
<name>A0A6H5IJA2_9HYME</name>
<organism evidence="1 2">
    <name type="scientific">Trichogramma brassicae</name>
    <dbReference type="NCBI Taxonomy" id="86971"/>
    <lineage>
        <taxon>Eukaryota</taxon>
        <taxon>Metazoa</taxon>
        <taxon>Ecdysozoa</taxon>
        <taxon>Arthropoda</taxon>
        <taxon>Hexapoda</taxon>
        <taxon>Insecta</taxon>
        <taxon>Pterygota</taxon>
        <taxon>Neoptera</taxon>
        <taxon>Endopterygota</taxon>
        <taxon>Hymenoptera</taxon>
        <taxon>Apocrita</taxon>
        <taxon>Proctotrupomorpha</taxon>
        <taxon>Chalcidoidea</taxon>
        <taxon>Trichogrammatidae</taxon>
        <taxon>Trichogramma</taxon>
    </lineage>
</organism>
<dbReference type="EMBL" id="CADCXV010000822">
    <property type="protein sequence ID" value="CAB0036602.1"/>
    <property type="molecule type" value="Genomic_DNA"/>
</dbReference>
<accession>A0A6H5IJA2</accession>
<dbReference type="AlphaFoldDB" id="A0A6H5IJA2"/>
<gene>
    <name evidence="1" type="ORF">TBRA_LOCUS8464</name>
</gene>
<protein>
    <submittedName>
        <fullName evidence="1">Uncharacterized protein</fullName>
    </submittedName>
</protein>
<dbReference type="Proteomes" id="UP000479190">
    <property type="component" value="Unassembled WGS sequence"/>
</dbReference>
<evidence type="ECO:0000313" key="2">
    <source>
        <dbReference type="Proteomes" id="UP000479190"/>
    </source>
</evidence>